<name>A0ABC9VXP9_GRUJA</name>
<feature type="compositionally biased region" description="Basic and acidic residues" evidence="1">
    <location>
        <begin position="118"/>
        <end position="129"/>
    </location>
</feature>
<comment type="caution">
    <text evidence="2">The sequence shown here is derived from an EMBL/GenBank/DDBJ whole genome shotgun (WGS) entry which is preliminary data.</text>
</comment>
<organism evidence="2 3">
    <name type="scientific">Grus japonensis</name>
    <name type="common">Japanese crane</name>
    <name type="synonym">Red-crowned crane</name>
    <dbReference type="NCBI Taxonomy" id="30415"/>
    <lineage>
        <taxon>Eukaryota</taxon>
        <taxon>Metazoa</taxon>
        <taxon>Chordata</taxon>
        <taxon>Craniata</taxon>
        <taxon>Vertebrata</taxon>
        <taxon>Euteleostomi</taxon>
        <taxon>Archelosauria</taxon>
        <taxon>Archosauria</taxon>
        <taxon>Dinosauria</taxon>
        <taxon>Saurischia</taxon>
        <taxon>Theropoda</taxon>
        <taxon>Coelurosauria</taxon>
        <taxon>Aves</taxon>
        <taxon>Neognathae</taxon>
        <taxon>Neoaves</taxon>
        <taxon>Gruiformes</taxon>
        <taxon>Gruidae</taxon>
        <taxon>Grus</taxon>
    </lineage>
</organism>
<feature type="region of interest" description="Disordered" evidence="1">
    <location>
        <begin position="18"/>
        <end position="77"/>
    </location>
</feature>
<feature type="compositionally biased region" description="Basic residues" evidence="1">
    <location>
        <begin position="90"/>
        <end position="108"/>
    </location>
</feature>
<keyword evidence="3" id="KW-1185">Reference proteome</keyword>
<dbReference type="AlphaFoldDB" id="A0ABC9VXP9"/>
<accession>A0ABC9VXP9</accession>
<sequence>MGRASYKASFHVSQLNIPYGDRDATLAAEPDPSRRDHHWHSPSSHATSLAMVNPGQQEEAWQGGSSGNRQGQQQQVQADDVPHLLQWHNRAGRGRRQQQQQQHRRRQYFNRESQLGQQEKEKDLVEQDARASSSNAFRKKGGQHRSSAHEQPREARWRGHNWRRNRRRQRIQPFRQDQVGGQEKVLFWNVKKHCWVTTLHMPTATLREASVCLRPMNMAGYCLPGMCTPHNTSQYIMDQHNNTWRNEEEAAAAKSRGSGNYSTAAEDFPLMALLCSTAQENEGTSTEEEEEGEHAACQD</sequence>
<feature type="compositionally biased region" description="Basic and acidic residues" evidence="1">
    <location>
        <begin position="147"/>
        <end position="157"/>
    </location>
</feature>
<dbReference type="Proteomes" id="UP001623348">
    <property type="component" value="Unassembled WGS sequence"/>
</dbReference>
<feature type="region of interest" description="Disordered" evidence="1">
    <location>
        <begin position="90"/>
        <end position="164"/>
    </location>
</feature>
<evidence type="ECO:0000256" key="1">
    <source>
        <dbReference type="SAM" id="MobiDB-lite"/>
    </source>
</evidence>
<gene>
    <name evidence="2" type="ORF">GRJ2_000119400</name>
</gene>
<feature type="region of interest" description="Disordered" evidence="1">
    <location>
        <begin position="278"/>
        <end position="299"/>
    </location>
</feature>
<dbReference type="EMBL" id="BAAFJT010000001">
    <property type="protein sequence ID" value="GAB0176542.1"/>
    <property type="molecule type" value="Genomic_DNA"/>
</dbReference>
<protein>
    <submittedName>
        <fullName evidence="2">Uncharacterized protein</fullName>
    </submittedName>
</protein>
<evidence type="ECO:0000313" key="3">
    <source>
        <dbReference type="Proteomes" id="UP001623348"/>
    </source>
</evidence>
<evidence type="ECO:0000313" key="2">
    <source>
        <dbReference type="EMBL" id="GAB0176542.1"/>
    </source>
</evidence>
<proteinExistence type="predicted"/>
<reference evidence="2 3" key="1">
    <citation type="submission" date="2024-06" db="EMBL/GenBank/DDBJ databases">
        <title>The draft genome of Grus japonensis, version 3.</title>
        <authorList>
            <person name="Nabeshima K."/>
            <person name="Suzuki S."/>
            <person name="Onuma M."/>
        </authorList>
    </citation>
    <scope>NUCLEOTIDE SEQUENCE [LARGE SCALE GENOMIC DNA]</scope>
    <source>
        <strain evidence="2 3">451A</strain>
    </source>
</reference>
<feature type="compositionally biased region" description="Low complexity" evidence="1">
    <location>
        <begin position="67"/>
        <end position="77"/>
    </location>
</feature>